<dbReference type="FunFam" id="3.30.300.30:FF:000002">
    <property type="entry name" value="Long-chain fatty acid transport protein 1"/>
    <property type="match status" value="1"/>
</dbReference>
<keyword evidence="8" id="KW-0276">Fatty acid metabolism</keyword>
<evidence type="ECO:0000256" key="13">
    <source>
        <dbReference type="ARBA" id="ARBA00024484"/>
    </source>
</evidence>
<dbReference type="GO" id="GO:0044539">
    <property type="term" value="P:long-chain fatty acid import into cell"/>
    <property type="evidence" value="ECO:0007669"/>
    <property type="project" value="TreeGrafter"/>
</dbReference>
<keyword evidence="3" id="KW-0813">Transport</keyword>
<comment type="catalytic activity">
    <reaction evidence="13">
        <text>a long-chain fatty acid + ATP + CoA = a long-chain fatty acyl-CoA + AMP + diphosphate</text>
        <dbReference type="Rhea" id="RHEA:15421"/>
        <dbReference type="ChEBI" id="CHEBI:30616"/>
        <dbReference type="ChEBI" id="CHEBI:33019"/>
        <dbReference type="ChEBI" id="CHEBI:57287"/>
        <dbReference type="ChEBI" id="CHEBI:57560"/>
        <dbReference type="ChEBI" id="CHEBI:83139"/>
        <dbReference type="ChEBI" id="CHEBI:456215"/>
        <dbReference type="EC" id="6.2.1.3"/>
    </reaction>
    <physiologicalReaction direction="left-to-right" evidence="13">
        <dbReference type="Rhea" id="RHEA:15422"/>
    </physiologicalReaction>
</comment>
<accession>A0AAX7SPZ3</accession>
<evidence type="ECO:0000256" key="8">
    <source>
        <dbReference type="ARBA" id="ARBA00022832"/>
    </source>
</evidence>
<dbReference type="SUPFAM" id="SSF56801">
    <property type="entry name" value="Acetyl-CoA synthetase-like"/>
    <property type="match status" value="1"/>
</dbReference>
<evidence type="ECO:0000256" key="19">
    <source>
        <dbReference type="SAM" id="SignalP"/>
    </source>
</evidence>
<dbReference type="NCBIfam" id="NF006134">
    <property type="entry name" value="PRK08279.1"/>
    <property type="match status" value="1"/>
</dbReference>
<evidence type="ECO:0000256" key="16">
    <source>
        <dbReference type="ARBA" id="ARBA00041297"/>
    </source>
</evidence>
<dbReference type="Ensembl" id="ENSACLT00000084843.1">
    <property type="protein sequence ID" value="ENSACLP00000044556.1"/>
    <property type="gene ID" value="ENSACLG00000009188.2"/>
</dbReference>
<dbReference type="GO" id="GO:0005324">
    <property type="term" value="F:long-chain fatty acid transmembrane transporter activity"/>
    <property type="evidence" value="ECO:0007669"/>
    <property type="project" value="TreeGrafter"/>
</dbReference>
<evidence type="ECO:0000256" key="6">
    <source>
        <dbReference type="ARBA" id="ARBA00022692"/>
    </source>
</evidence>
<comment type="similarity">
    <text evidence="2">Belongs to the ATP-dependent AMP-binding enzyme family.</text>
</comment>
<dbReference type="GeneTree" id="ENSGT00940000159700"/>
<gene>
    <name evidence="21" type="primary">SLC27A6</name>
</gene>
<feature type="signal peptide" evidence="19">
    <location>
        <begin position="1"/>
        <end position="17"/>
    </location>
</feature>
<dbReference type="AlphaFoldDB" id="A0AAX7SPZ3"/>
<name>A0AAX7SPZ3_ASTCA</name>
<dbReference type="PROSITE" id="PS00455">
    <property type="entry name" value="AMP_BINDING"/>
    <property type="match status" value="1"/>
</dbReference>
<dbReference type="GO" id="GO:0004467">
    <property type="term" value="F:long-chain fatty acid-CoA ligase activity"/>
    <property type="evidence" value="ECO:0007669"/>
    <property type="project" value="UniProtKB-EC"/>
</dbReference>
<evidence type="ECO:0000256" key="11">
    <source>
        <dbReference type="ARBA" id="ARBA00023098"/>
    </source>
</evidence>
<sequence>LIVFGFLTSLLLSAVLYHCRQNVPAASHYLLPEYSLATFQCDIPLLSWSLAVSMTLCLGCLSVLVALALSVYVLQKLCFPYFWRDLLFLQKVVRYGVKLEVFKLTSSVRTVLDRFLQQVQRIPDKPFVIYDGNVHTYRDIDRRSNRLANVFLEKANLRKGDCVALLMNNEPDFLCVWFGLAKVGCSVAFLNTNIKSKSLLHCFNSCGAKTLIVGSDLVEDLDGILNSLLSDNIQVWAMRSWTKHTEVHSLLDKLESASEKPVPAALHAATSLKTPTLYIFTSGTTGLPKAAVISHLQSLKAAAGFWAFGATEDDVIYVTLPLYHSAASLIGVGGTIELGATLVLKKKFSASQFWNDCRKHDVTIFQYIGELCRYLCNQTKTELDKVHKVRMGVGNGLHQDVWQEFQSRFGKIKMCEVYGSTEGNLCFMNHIGKIGSVGRSNFFYRLLFKYDLVKYDIVKDEPVKDQYGFCRRVDKGKMGLLLSKVSAISPFFGYAGSKELTEKKLMRNVFVKGDAYFNTGDLMAEDHEGFIFFRDRVGDTFRWKGENVSTTEVTEILGLVDFIQEVNVYGVQVPGHEGRGGMASIIVRSGFIFDGKKLFEHVVRDLPGYARPLFIRLQEVMETTSTFKQQKFHLVQSGFNPSKVVDPLYVLDYKQKSYIPLTDTIYQSISAGEHKL</sequence>
<evidence type="ECO:0000256" key="5">
    <source>
        <dbReference type="ARBA" id="ARBA00022598"/>
    </source>
</evidence>
<evidence type="ECO:0000256" key="9">
    <source>
        <dbReference type="ARBA" id="ARBA00022989"/>
    </source>
</evidence>
<dbReference type="InterPro" id="IPR000873">
    <property type="entry name" value="AMP-dep_synth/lig_dom"/>
</dbReference>
<evidence type="ECO:0000256" key="14">
    <source>
        <dbReference type="ARBA" id="ARBA00026121"/>
    </source>
</evidence>
<dbReference type="InterPro" id="IPR020845">
    <property type="entry name" value="AMP-binding_CS"/>
</dbReference>
<evidence type="ECO:0000256" key="2">
    <source>
        <dbReference type="ARBA" id="ARBA00006432"/>
    </source>
</evidence>
<comment type="catalytic activity">
    <reaction evidence="15">
        <text>a very long-chain fatty acid + ATP + CoA = a very long-chain fatty acyl-CoA + AMP + diphosphate</text>
        <dbReference type="Rhea" id="RHEA:54536"/>
        <dbReference type="ChEBI" id="CHEBI:30616"/>
        <dbReference type="ChEBI" id="CHEBI:33019"/>
        <dbReference type="ChEBI" id="CHEBI:57287"/>
        <dbReference type="ChEBI" id="CHEBI:58950"/>
        <dbReference type="ChEBI" id="CHEBI:138261"/>
        <dbReference type="ChEBI" id="CHEBI:456215"/>
    </reaction>
    <physiologicalReaction direction="left-to-right" evidence="15">
        <dbReference type="Rhea" id="RHEA:54537"/>
    </physiologicalReaction>
</comment>
<reference evidence="21" key="3">
    <citation type="submission" date="2025-08" db="UniProtKB">
        <authorList>
            <consortium name="Ensembl"/>
        </authorList>
    </citation>
    <scope>IDENTIFICATION</scope>
</reference>
<evidence type="ECO:0000256" key="15">
    <source>
        <dbReference type="ARBA" id="ARBA00036527"/>
    </source>
</evidence>
<dbReference type="FunFam" id="3.40.50.12780:FF:000005">
    <property type="entry name" value="Solute carrier family 27 member 6"/>
    <property type="match status" value="1"/>
</dbReference>
<evidence type="ECO:0000256" key="18">
    <source>
        <dbReference type="SAM" id="Phobius"/>
    </source>
</evidence>
<comment type="catalytic activity">
    <reaction evidence="17">
        <text>tetracosanoate + ATP + CoA = tetracosanoyl-CoA + AMP + diphosphate</text>
        <dbReference type="Rhea" id="RHEA:33639"/>
        <dbReference type="ChEBI" id="CHEBI:30616"/>
        <dbReference type="ChEBI" id="CHEBI:31014"/>
        <dbReference type="ChEBI" id="CHEBI:33019"/>
        <dbReference type="ChEBI" id="CHEBI:57287"/>
        <dbReference type="ChEBI" id="CHEBI:65052"/>
        <dbReference type="ChEBI" id="CHEBI:456215"/>
    </reaction>
    <physiologicalReaction direction="left-to-right" evidence="17">
        <dbReference type="Rhea" id="RHEA:33640"/>
    </physiologicalReaction>
</comment>
<dbReference type="Pfam" id="PF00501">
    <property type="entry name" value="AMP-binding"/>
    <property type="match status" value="1"/>
</dbReference>
<dbReference type="GO" id="GO:0005886">
    <property type="term" value="C:plasma membrane"/>
    <property type="evidence" value="ECO:0007669"/>
    <property type="project" value="UniProtKB-SubCell"/>
</dbReference>
<reference evidence="21 22" key="1">
    <citation type="submission" date="2018-05" db="EMBL/GenBank/DDBJ databases">
        <authorList>
            <person name="Datahose"/>
        </authorList>
    </citation>
    <scope>NUCLEOTIDE SEQUENCE</scope>
</reference>
<dbReference type="EC" id="6.2.1.3" evidence="14"/>
<keyword evidence="4" id="KW-1003">Cell membrane</keyword>
<keyword evidence="5" id="KW-0436">Ligase</keyword>
<evidence type="ECO:0000256" key="3">
    <source>
        <dbReference type="ARBA" id="ARBA00022448"/>
    </source>
</evidence>
<feature type="transmembrane region" description="Helical" evidence="18">
    <location>
        <begin position="45"/>
        <end position="74"/>
    </location>
</feature>
<dbReference type="PANTHER" id="PTHR43107">
    <property type="entry name" value="LONG-CHAIN FATTY ACID TRANSPORT PROTEIN"/>
    <property type="match status" value="1"/>
</dbReference>
<keyword evidence="19" id="KW-0732">Signal</keyword>
<reference evidence="22" key="2">
    <citation type="submission" date="2023-03" db="EMBL/GenBank/DDBJ databases">
        <authorList>
            <consortium name="Wellcome Sanger Institute Data Sharing"/>
        </authorList>
    </citation>
    <scope>NUCLEOTIDE SEQUENCE [LARGE SCALE GENOMIC DNA]</scope>
</reference>
<keyword evidence="6 18" id="KW-0812">Transmembrane</keyword>
<evidence type="ECO:0000256" key="7">
    <source>
        <dbReference type="ARBA" id="ARBA00022741"/>
    </source>
</evidence>
<evidence type="ECO:0000256" key="12">
    <source>
        <dbReference type="ARBA" id="ARBA00023136"/>
    </source>
</evidence>
<evidence type="ECO:0000256" key="17">
    <source>
        <dbReference type="ARBA" id="ARBA00048666"/>
    </source>
</evidence>
<protein>
    <recommendedName>
        <fullName evidence="14">long-chain-fatty-acid--CoA ligase</fullName>
        <ecNumber evidence="14">6.2.1.3</ecNumber>
    </recommendedName>
    <alternativeName>
        <fullName evidence="16">Long-chain-fatty-acid--CoA ligase</fullName>
    </alternativeName>
</protein>
<feature type="chain" id="PRO_5044203921" description="long-chain-fatty-acid--CoA ligase" evidence="19">
    <location>
        <begin position="18"/>
        <end position="676"/>
    </location>
</feature>
<keyword evidence="22" id="KW-1185">Reference proteome</keyword>
<evidence type="ECO:0000259" key="20">
    <source>
        <dbReference type="Pfam" id="PF00501"/>
    </source>
</evidence>
<keyword evidence="10" id="KW-0445">Lipid transport</keyword>
<reference evidence="21" key="4">
    <citation type="submission" date="2025-09" db="UniProtKB">
        <authorList>
            <consortium name="Ensembl"/>
        </authorList>
    </citation>
    <scope>IDENTIFICATION</scope>
</reference>
<keyword evidence="9 18" id="KW-1133">Transmembrane helix</keyword>
<evidence type="ECO:0000256" key="10">
    <source>
        <dbReference type="ARBA" id="ARBA00023055"/>
    </source>
</evidence>
<dbReference type="InterPro" id="IPR042099">
    <property type="entry name" value="ANL_N_sf"/>
</dbReference>
<evidence type="ECO:0000256" key="1">
    <source>
        <dbReference type="ARBA" id="ARBA00004651"/>
    </source>
</evidence>
<organism evidence="21 22">
    <name type="scientific">Astatotilapia calliptera</name>
    <name type="common">Eastern happy</name>
    <name type="synonym">Chromis callipterus</name>
    <dbReference type="NCBI Taxonomy" id="8154"/>
    <lineage>
        <taxon>Eukaryota</taxon>
        <taxon>Metazoa</taxon>
        <taxon>Chordata</taxon>
        <taxon>Craniata</taxon>
        <taxon>Vertebrata</taxon>
        <taxon>Euteleostomi</taxon>
        <taxon>Actinopterygii</taxon>
        <taxon>Neopterygii</taxon>
        <taxon>Teleostei</taxon>
        <taxon>Neoteleostei</taxon>
        <taxon>Acanthomorphata</taxon>
        <taxon>Ovalentaria</taxon>
        <taxon>Cichlomorphae</taxon>
        <taxon>Cichliformes</taxon>
        <taxon>Cichlidae</taxon>
        <taxon>African cichlids</taxon>
        <taxon>Pseudocrenilabrinae</taxon>
        <taxon>Haplochromini</taxon>
        <taxon>Astatotilapia</taxon>
    </lineage>
</organism>
<dbReference type="GO" id="GO:0000166">
    <property type="term" value="F:nucleotide binding"/>
    <property type="evidence" value="ECO:0007669"/>
    <property type="project" value="UniProtKB-KW"/>
</dbReference>
<evidence type="ECO:0000256" key="4">
    <source>
        <dbReference type="ARBA" id="ARBA00022475"/>
    </source>
</evidence>
<keyword evidence="12 18" id="KW-0472">Membrane</keyword>
<feature type="domain" description="AMP-dependent synthetase/ligase" evidence="20">
    <location>
        <begin position="117"/>
        <end position="440"/>
    </location>
</feature>
<keyword evidence="7" id="KW-0547">Nucleotide-binding</keyword>
<proteinExistence type="inferred from homology"/>
<evidence type="ECO:0000313" key="21">
    <source>
        <dbReference type="Ensembl" id="ENSACLP00000044556.1"/>
    </source>
</evidence>
<evidence type="ECO:0000313" key="22">
    <source>
        <dbReference type="Proteomes" id="UP000265100"/>
    </source>
</evidence>
<dbReference type="PANTHER" id="PTHR43107:SF10">
    <property type="entry name" value="LONG-CHAIN FATTY ACID TRANSPORT PROTEIN 6"/>
    <property type="match status" value="1"/>
</dbReference>
<dbReference type="Proteomes" id="UP000265100">
    <property type="component" value="Chromosome 7"/>
</dbReference>
<comment type="subcellular location">
    <subcellularLocation>
        <location evidence="1">Cell membrane</location>
        <topology evidence="1">Multi-pass membrane protein</topology>
    </subcellularLocation>
</comment>
<keyword evidence="11" id="KW-0443">Lipid metabolism</keyword>
<dbReference type="Gene3D" id="3.40.50.12780">
    <property type="entry name" value="N-terminal domain of ligase-like"/>
    <property type="match status" value="1"/>
</dbReference>
<dbReference type="GO" id="GO:0005789">
    <property type="term" value="C:endoplasmic reticulum membrane"/>
    <property type="evidence" value="ECO:0007669"/>
    <property type="project" value="TreeGrafter"/>
</dbReference>